<feature type="compositionally biased region" description="Polar residues" evidence="2">
    <location>
        <begin position="25"/>
        <end position="44"/>
    </location>
</feature>
<name>H2XKK0_CIOIN</name>
<dbReference type="RefSeq" id="XP_002129549.1">
    <property type="nucleotide sequence ID" value="XM_002129513.4"/>
</dbReference>
<gene>
    <name evidence="3" type="primary">LOC100178423</name>
</gene>
<dbReference type="Ensembl" id="ENSCINT00000035040.1">
    <property type="protein sequence ID" value="ENSCINP00000030182.1"/>
    <property type="gene ID" value="ENSCING00000024500.1"/>
</dbReference>
<reference evidence="3" key="3">
    <citation type="submission" date="2025-08" db="UniProtKB">
        <authorList>
            <consortium name="Ensembl"/>
        </authorList>
    </citation>
    <scope>IDENTIFICATION</scope>
</reference>
<feature type="compositionally biased region" description="Basic residues" evidence="2">
    <location>
        <begin position="49"/>
        <end position="59"/>
    </location>
</feature>
<proteinExistence type="predicted"/>
<reference evidence="4" key="1">
    <citation type="journal article" date="2002" name="Science">
        <title>The draft genome of Ciona intestinalis: insights into chordate and vertebrate origins.</title>
        <authorList>
            <person name="Dehal P."/>
            <person name="Satou Y."/>
            <person name="Campbell R.K."/>
            <person name="Chapman J."/>
            <person name="Degnan B."/>
            <person name="De Tomaso A."/>
            <person name="Davidson B."/>
            <person name="Di Gregorio A."/>
            <person name="Gelpke M."/>
            <person name="Goodstein D.M."/>
            <person name="Harafuji N."/>
            <person name="Hastings K.E."/>
            <person name="Ho I."/>
            <person name="Hotta K."/>
            <person name="Huang W."/>
            <person name="Kawashima T."/>
            <person name="Lemaire P."/>
            <person name="Martinez D."/>
            <person name="Meinertzhagen I.A."/>
            <person name="Necula S."/>
            <person name="Nonaka M."/>
            <person name="Putnam N."/>
            <person name="Rash S."/>
            <person name="Saiga H."/>
            <person name="Satake M."/>
            <person name="Terry A."/>
            <person name="Yamada L."/>
            <person name="Wang H.G."/>
            <person name="Awazu S."/>
            <person name="Azumi K."/>
            <person name="Boore J."/>
            <person name="Branno M."/>
            <person name="Chin-Bow S."/>
            <person name="DeSantis R."/>
            <person name="Doyle S."/>
            <person name="Francino P."/>
            <person name="Keys D.N."/>
            <person name="Haga S."/>
            <person name="Hayashi H."/>
            <person name="Hino K."/>
            <person name="Imai K.S."/>
            <person name="Inaba K."/>
            <person name="Kano S."/>
            <person name="Kobayashi K."/>
            <person name="Kobayashi M."/>
            <person name="Lee B.I."/>
            <person name="Makabe K.W."/>
            <person name="Manohar C."/>
            <person name="Matassi G."/>
            <person name="Medina M."/>
            <person name="Mochizuki Y."/>
            <person name="Mount S."/>
            <person name="Morishita T."/>
            <person name="Miura S."/>
            <person name="Nakayama A."/>
            <person name="Nishizaka S."/>
            <person name="Nomoto H."/>
            <person name="Ohta F."/>
            <person name="Oishi K."/>
            <person name="Rigoutsos I."/>
            <person name="Sano M."/>
            <person name="Sasaki A."/>
            <person name="Sasakura Y."/>
            <person name="Shoguchi E."/>
            <person name="Shin-i T."/>
            <person name="Spagnuolo A."/>
            <person name="Stainier D."/>
            <person name="Suzuki M.M."/>
            <person name="Tassy O."/>
            <person name="Takatori N."/>
            <person name="Tokuoka M."/>
            <person name="Yagi K."/>
            <person name="Yoshizaki F."/>
            <person name="Wada S."/>
            <person name="Zhang C."/>
            <person name="Hyatt P.D."/>
            <person name="Larimer F."/>
            <person name="Detter C."/>
            <person name="Doggett N."/>
            <person name="Glavina T."/>
            <person name="Hawkins T."/>
            <person name="Richardson P."/>
            <person name="Lucas S."/>
            <person name="Kohara Y."/>
            <person name="Levine M."/>
            <person name="Satoh N."/>
            <person name="Rokhsar D.S."/>
        </authorList>
    </citation>
    <scope>NUCLEOTIDE SEQUENCE [LARGE SCALE GENOMIC DNA]</scope>
</reference>
<dbReference type="HOGENOM" id="CLU_1255590_0_0_1"/>
<dbReference type="AlphaFoldDB" id="H2XKK0"/>
<keyword evidence="4" id="KW-1185">Reference proteome</keyword>
<evidence type="ECO:0000256" key="2">
    <source>
        <dbReference type="SAM" id="MobiDB-lite"/>
    </source>
</evidence>
<reference evidence="3" key="2">
    <citation type="journal article" date="2008" name="Genome Biol.">
        <title>Improved genome assembly and evidence-based global gene model set for the chordate Ciona intestinalis: new insight into intron and operon populations.</title>
        <authorList>
            <person name="Satou Y."/>
            <person name="Mineta K."/>
            <person name="Ogasawara M."/>
            <person name="Sasakura Y."/>
            <person name="Shoguchi E."/>
            <person name="Ueno K."/>
            <person name="Yamada L."/>
            <person name="Matsumoto J."/>
            <person name="Wasserscheid J."/>
            <person name="Dewar K."/>
            <person name="Wiley G.B."/>
            <person name="Macmil S.L."/>
            <person name="Roe B.A."/>
            <person name="Zeller R.W."/>
            <person name="Hastings K.E."/>
            <person name="Lemaire P."/>
            <person name="Lindquist E."/>
            <person name="Endo T."/>
            <person name="Hotta K."/>
            <person name="Inaba K."/>
        </authorList>
    </citation>
    <scope>NUCLEOTIDE SEQUENCE [LARGE SCALE GENOMIC DNA]</scope>
    <source>
        <strain evidence="3">wild type</strain>
    </source>
</reference>
<keyword evidence="1" id="KW-0175">Coiled coil</keyword>
<feature type="region of interest" description="Disordered" evidence="2">
    <location>
        <begin position="1"/>
        <end position="65"/>
    </location>
</feature>
<accession>A0A1W2WJ93</accession>
<dbReference type="EMBL" id="EAAA01001044">
    <property type="status" value="NOT_ANNOTATED_CDS"/>
    <property type="molecule type" value="Genomic_DNA"/>
</dbReference>
<dbReference type="GeneID" id="100178423"/>
<evidence type="ECO:0000313" key="4">
    <source>
        <dbReference type="Proteomes" id="UP000008144"/>
    </source>
</evidence>
<evidence type="ECO:0000256" key="1">
    <source>
        <dbReference type="SAM" id="Coils"/>
    </source>
</evidence>
<protein>
    <submittedName>
        <fullName evidence="3">Uncharacterized LOC100178423</fullName>
    </submittedName>
</protein>
<feature type="coiled-coil region" evidence="1">
    <location>
        <begin position="84"/>
        <end position="111"/>
    </location>
</feature>
<evidence type="ECO:0000313" key="3">
    <source>
        <dbReference type="Ensembl" id="ENSCINP00000030182.1"/>
    </source>
</evidence>
<sequence length="221" mass="25141">MPSPSRIPRCVVKGVNNNPEKHASQKNLLLQTKCLTEKNQNNEPTLAGQRKKVGPKRLKQPNPVNQETKNVAVVKKCGSDRRGISEIKRSEQSLQAKLKESEDELEGFKLKLTQSVHERQDKENLIFDLQQNEYQLKEEIKQMNSRNLSLVEKLESLNIDPISGENIKFDQDCTGSSELAKHEEKVNVENLLSSLEDMDKVWEDTQNLLNAVKLPEISLST</sequence>
<accession>H2XKK0</accession>
<organism evidence="3 4">
    <name type="scientific">Ciona intestinalis</name>
    <name type="common">Transparent sea squirt</name>
    <name type="synonym">Ascidia intestinalis</name>
    <dbReference type="NCBI Taxonomy" id="7719"/>
    <lineage>
        <taxon>Eukaryota</taxon>
        <taxon>Metazoa</taxon>
        <taxon>Chordata</taxon>
        <taxon>Tunicata</taxon>
        <taxon>Ascidiacea</taxon>
        <taxon>Phlebobranchia</taxon>
        <taxon>Cionidae</taxon>
        <taxon>Ciona</taxon>
    </lineage>
</organism>
<dbReference type="InParanoid" id="H2XKK0"/>
<dbReference type="GeneTree" id="ENSGT01030000240243"/>
<dbReference type="Proteomes" id="UP000008144">
    <property type="component" value="Chromosome 12"/>
</dbReference>
<dbReference type="KEGG" id="cin:100178423"/>
<reference evidence="3" key="4">
    <citation type="submission" date="2025-09" db="UniProtKB">
        <authorList>
            <consortium name="Ensembl"/>
        </authorList>
    </citation>
    <scope>IDENTIFICATION</scope>
</reference>
<dbReference type="OMA" id="HVNHEKE"/>